<evidence type="ECO:0000313" key="4">
    <source>
        <dbReference type="Proteomes" id="UP000184268"/>
    </source>
</evidence>
<evidence type="ECO:0000256" key="1">
    <source>
        <dbReference type="ARBA" id="ARBA00007884"/>
    </source>
</evidence>
<gene>
    <name evidence="3" type="ORF">SAMN02745129_0045</name>
</gene>
<evidence type="ECO:0000313" key="3">
    <source>
        <dbReference type="EMBL" id="SHI20848.1"/>
    </source>
</evidence>
<dbReference type="InterPro" id="IPR039131">
    <property type="entry name" value="NDUFAF1"/>
</dbReference>
<dbReference type="InterPro" id="IPR013857">
    <property type="entry name" value="NADH-UbQ_OxRdtase-assoc_prot30"/>
</dbReference>
<reference evidence="3 4" key="1">
    <citation type="submission" date="2016-11" db="EMBL/GenBank/DDBJ databases">
        <authorList>
            <person name="Jaros S."/>
            <person name="Januszkiewicz K."/>
            <person name="Wedrychowicz H."/>
        </authorList>
    </citation>
    <scope>NUCLEOTIDE SEQUENCE [LARGE SCALE GENOMIC DNA]</scope>
    <source>
        <strain evidence="3 4">DSM 16917</strain>
    </source>
</reference>
<proteinExistence type="inferred from homology"/>
<feature type="domain" description="NADH:ubiquinone oxidoreductase intermediate-associated protein 30" evidence="2">
    <location>
        <begin position="5"/>
        <end position="154"/>
    </location>
</feature>
<evidence type="ECO:0000259" key="2">
    <source>
        <dbReference type="Pfam" id="PF08547"/>
    </source>
</evidence>
<dbReference type="InterPro" id="IPR008979">
    <property type="entry name" value="Galactose-bd-like_sf"/>
</dbReference>
<protein>
    <submittedName>
        <fullName evidence="3">Complex I intermediate-associated protein 30 (CIA30)</fullName>
    </submittedName>
</protein>
<dbReference type="GO" id="GO:0051082">
    <property type="term" value="F:unfolded protein binding"/>
    <property type="evidence" value="ECO:0007669"/>
    <property type="project" value="TreeGrafter"/>
</dbReference>
<dbReference type="GO" id="GO:0010257">
    <property type="term" value="P:NADH dehydrogenase complex assembly"/>
    <property type="evidence" value="ECO:0007669"/>
    <property type="project" value="TreeGrafter"/>
</dbReference>
<dbReference type="EMBL" id="FQXG01000010">
    <property type="protein sequence ID" value="SHI20848.1"/>
    <property type="molecule type" value="Genomic_DNA"/>
</dbReference>
<dbReference type="AlphaFoldDB" id="A0A1M5Z9Q2"/>
<dbReference type="Pfam" id="PF08547">
    <property type="entry name" value="CIA30"/>
    <property type="match status" value="1"/>
</dbReference>
<dbReference type="PANTHER" id="PTHR13194">
    <property type="entry name" value="COMPLEX I INTERMEDIATE-ASSOCIATED PROTEIN 30"/>
    <property type="match status" value="1"/>
</dbReference>
<dbReference type="STRING" id="299255.SAMN02745129_0045"/>
<dbReference type="PANTHER" id="PTHR13194:SF19">
    <property type="entry name" value="NAD(P)-BINDING ROSSMANN-FOLD SUPERFAMILY PROTEIN"/>
    <property type="match status" value="1"/>
</dbReference>
<accession>A0A1M5Z9Q2</accession>
<name>A0A1M5Z9Q2_9GAMM</name>
<comment type="similarity">
    <text evidence="1">Belongs to the CIA30 family.</text>
</comment>
<dbReference type="SUPFAM" id="SSF49785">
    <property type="entry name" value="Galactose-binding domain-like"/>
    <property type="match status" value="1"/>
</dbReference>
<dbReference type="OrthoDB" id="442188at2"/>
<dbReference type="RefSeq" id="WP_067661477.1">
    <property type="nucleotide sequence ID" value="NZ_FQXG01000010.1"/>
</dbReference>
<keyword evidence="4" id="KW-1185">Reference proteome</keyword>
<sequence>MSSIRFNDSSEAARWLPVNDDVMGGVSQSHFEVGGNLGVFSGRVSLENNGGFASVRRATGLPSDTELLRIHVRGDGKSYQLRLRTHDGLDGVVYAAPFDTEIGQWQRLVFRPEDFTATFRGRAVLDAPGLFFGEVHQLGFLISEKQEGYFQLQIAEIEME</sequence>
<dbReference type="Proteomes" id="UP000184268">
    <property type="component" value="Unassembled WGS sequence"/>
</dbReference>
<organism evidence="3 4">
    <name type="scientific">Ferrimonas marina</name>
    <dbReference type="NCBI Taxonomy" id="299255"/>
    <lineage>
        <taxon>Bacteria</taxon>
        <taxon>Pseudomonadati</taxon>
        <taxon>Pseudomonadota</taxon>
        <taxon>Gammaproteobacteria</taxon>
        <taxon>Alteromonadales</taxon>
        <taxon>Ferrimonadaceae</taxon>
        <taxon>Ferrimonas</taxon>
    </lineage>
</organism>